<evidence type="ECO:0000256" key="1">
    <source>
        <dbReference type="ARBA" id="ARBA00004370"/>
    </source>
</evidence>
<evidence type="ECO:0000259" key="8">
    <source>
        <dbReference type="Pfam" id="PF00263"/>
    </source>
</evidence>
<reference evidence="11 12" key="2">
    <citation type="journal article" date="2011" name="Mol. Biol. Evol.">
        <title>Unity in variety--the pan-genome of the Chlamydiae.</title>
        <authorList>
            <person name="Collingro A."/>
            <person name="Tischler P."/>
            <person name="Weinmaier T."/>
            <person name="Penz T."/>
            <person name="Heinz E."/>
            <person name="Brunham R.C."/>
            <person name="Read T.D."/>
            <person name="Bavoil P.M."/>
            <person name="Sachse K."/>
            <person name="Kahane S."/>
            <person name="Friedman M.G."/>
            <person name="Rattei T."/>
            <person name="Myers G.S."/>
            <person name="Horn M."/>
        </authorList>
    </citation>
    <scope>NUCLEOTIDE SEQUENCE [LARGE SCALE GENOMIC DNA]</scope>
    <source>
        <strain evidence="12">ATCC VR-1471 / Z</strain>
    </source>
</reference>
<dbReference type="GO" id="GO:0009279">
    <property type="term" value="C:cell outer membrane"/>
    <property type="evidence" value="ECO:0007669"/>
    <property type="project" value="UniProtKB-SubCell"/>
</dbReference>
<dbReference type="GO" id="GO:0015627">
    <property type="term" value="C:type II protein secretion system complex"/>
    <property type="evidence" value="ECO:0007669"/>
    <property type="project" value="TreeGrafter"/>
</dbReference>
<evidence type="ECO:0000256" key="6">
    <source>
        <dbReference type="RuleBase" id="RU004004"/>
    </source>
</evidence>
<dbReference type="PANTHER" id="PTHR30332">
    <property type="entry name" value="PROBABLE GENERAL SECRETION PATHWAY PROTEIN D"/>
    <property type="match status" value="1"/>
</dbReference>
<feature type="domain" description="Type II/III secretion system secretin-like" evidence="8">
    <location>
        <begin position="1559"/>
        <end position="1729"/>
    </location>
</feature>
<dbReference type="GO" id="GO:0009306">
    <property type="term" value="P:protein secretion"/>
    <property type="evidence" value="ECO:0007669"/>
    <property type="project" value="InterPro"/>
</dbReference>
<dbReference type="HOGENOM" id="CLU_238898_0_0_0"/>
<feature type="domain" description="NolW-like" evidence="9">
    <location>
        <begin position="1381"/>
        <end position="1456"/>
    </location>
</feature>
<proteinExistence type="inferred from homology"/>
<keyword evidence="3 7" id="KW-0732">Signal</keyword>
<keyword evidence="4" id="KW-0472">Membrane</keyword>
<gene>
    <name evidence="11" type="ordered locus">SNE_A20110</name>
</gene>
<evidence type="ECO:0008006" key="13">
    <source>
        <dbReference type="Google" id="ProtNLM"/>
    </source>
</evidence>
<dbReference type="STRING" id="331113.SNE_A20110"/>
<dbReference type="Proteomes" id="UP000000496">
    <property type="component" value="Chromosome gsn.131"/>
</dbReference>
<dbReference type="InterPro" id="IPR005644">
    <property type="entry name" value="NolW-like"/>
</dbReference>
<protein>
    <recommendedName>
        <fullName evidence="13">General secretion pathway protein D</fullName>
    </recommendedName>
</protein>
<feature type="domain" description="GspD-like N0" evidence="10">
    <location>
        <begin position="56"/>
        <end position="124"/>
    </location>
</feature>
<evidence type="ECO:0000256" key="2">
    <source>
        <dbReference type="ARBA" id="ARBA00022692"/>
    </source>
</evidence>
<dbReference type="InterPro" id="IPR049371">
    <property type="entry name" value="GspD-like_N0"/>
</dbReference>
<accession>F8L3M9</accession>
<keyword evidence="12" id="KW-1185">Reference proteome</keyword>
<dbReference type="InterPro" id="IPR001775">
    <property type="entry name" value="GspD/PilQ"/>
</dbReference>
<name>F8L3M9_SIMNZ</name>
<feature type="signal peptide" evidence="7">
    <location>
        <begin position="1"/>
        <end position="27"/>
    </location>
</feature>
<sequence length="1768" mass="194072">MHKYMMKSKVLRLLTLTSFVCCSSLHSVPKNDPEMTEATEPERSVIPPETGPGYTINFNNVSIIEYIKFISKIANLNFIYDEKDLQFNVTIVSEEATSLVNVMSALIQVLKVNGFGVVEQGNNLLITRSGTVSQIATVVSQESPLAEGHIPPIMTRVFKIKNTNPSIVGQLISPLLSKDAVLEVSAQTRHVIITDITQNIEEIQKLLLTLDAAKSPLNIDSYTTRNNSPETLIDLANQIIIPISEGNPIIYVPQDQTNTIFIVSTPYLIEKSIMIFEDLDNPPSLTQRFSGPITGSNILIYHIENKPADVLQQAVQGVQAGLAKLGPPSQSLVQTLSTMRYIRESHSLAFIGTPATLSEVQNLLTKLDVPYTPTELEYLKSSFYLYTIKNGDEKQISRSLDKFVQTIKKSDHPPTHLIETIESMQWIKENNSLLFYGDDHSISRLKEILPTFDTPIHQGKTSGQLPLSNDFYVYTPKNLSGEALLKQIKDIDKSLKTGNLADPAFLHALSTAEWVPSTQSLVFTGDPQSLDRVHALLNTIDQQKGPAEQGSTFYIYKVTYVQPGFLEQGLQKTAKSLPKGSTVAVAIDNSKYIPDTNSFVFQGTPTTINHIKDIIGAIDTQQNAEVEASHKVQYFVYRLQQAPGSFVMQELDQTAKSLKGSNLDEKQLIEAIHNITWNKQTNSLILTGTDPVLTKLKGMIAKYDIPTAQEPSQFYVYRPSTMSAADYLTHIKEVANEMQASGLVDETLINSLQNARLVPDKTAVMFTGTPTAIEKMREVAPTFDTSTRAKATQLFVYKPISMDPQQFQKNMIQTGADLKKSGLHDAPLINSFNSARVSSDGNTVIFTGTPDAIAKLQTMVPTIDEENEAEQANKIYLYTPINRSPEDIRKAAIQAASEMQSTINPNTSLITALRSGKIVGHEKSILFTGTPEAVARLKELVPAFDNEKPATTSFFVYKPKSISAVDLQKRSIQVAGKLQEAGLNDPQLLEALESAKLSPAGDSVTYVGTPSAIDRLENMIPTYDSGIQAEKATQYYVYQPKNLSAEEFQQRMTDAGSTLKESGLADPNLIRTLKTSQITSGGKAVLFTGTPESIASIKELAEKYDLHQQAPEKATEFFIYTPKSMSADELRRHVRLFAENMEAADLADPALLKTLNNTKLVSNGKSVLFTGTEASINGVKTLLPTIDQEKEEDVKTVGKTTFTVYKIKYVSGPALMGYLRDLANDFQRAQSSDTGLIQTLQNMRFVKETNSIIFTGTPKDLKEATALAAKFDISELAGEQPVRAPSGYLIYKPKNLSGQQLILILRDFEQNLLTSGVNDSLLFDTINNLKWMQQVSSIVITGSDQDTQKVYALLERFDTPAPGIPGEDSGIENISDMSFLIYKLQYHSGGEIQSALQKIGDDLSKIKSDKVNQGLVDAIKAVQWIEVTNSLISTGESDSLAKLKELIKSIDIPLRQVFVEILVIETDIANTLNFGLRWGSQGVYRNKFAYGTGSFPQPPGQNAPDPLANFNAGLQSITATTTPTGQMIPFVNGFDLGVIGDIILHKGQTYFSLGSVVDALKADNDSTIALNQKIITQDNKNASIFVGQNLPYTGSVVQNVGTNTTVTNSNLEYRDVGVSLSITPQIGDNDTVTLNINQEITENISNNSSSSPITLNGIATSKTTTQTSVTVPDKAFLIISGQIDNTLSQTRTSIPCLGGLPLIGAAFSQSDSLTNKNSIIIFVRPHIIKSYDVYKEITANQEELHRAQTDNVEAFDAGLELVKTPDDY</sequence>
<evidence type="ECO:0000256" key="7">
    <source>
        <dbReference type="SAM" id="SignalP"/>
    </source>
</evidence>
<dbReference type="Pfam" id="PF00263">
    <property type="entry name" value="Secretin"/>
    <property type="match status" value="1"/>
</dbReference>
<keyword evidence="6" id="KW-0813">Transport</keyword>
<dbReference type="InterPro" id="IPR004846">
    <property type="entry name" value="T2SS/T3SS_dom"/>
</dbReference>
<dbReference type="Gene3D" id="3.30.1370.120">
    <property type="match status" value="3"/>
</dbReference>
<evidence type="ECO:0000313" key="12">
    <source>
        <dbReference type="Proteomes" id="UP000000496"/>
    </source>
</evidence>
<comment type="similarity">
    <text evidence="5">Belongs to the bacterial secretin family.</text>
</comment>
<dbReference type="InterPro" id="IPR038591">
    <property type="entry name" value="NolW-like_sf"/>
</dbReference>
<dbReference type="PANTHER" id="PTHR30332:SF24">
    <property type="entry name" value="SECRETIN GSPD-RELATED"/>
    <property type="match status" value="1"/>
</dbReference>
<organism evidence="11 12">
    <name type="scientific">Simkania negevensis (strain ATCC VR-1471 / DSM 27360 / Z)</name>
    <dbReference type="NCBI Taxonomy" id="331113"/>
    <lineage>
        <taxon>Bacteria</taxon>
        <taxon>Pseudomonadati</taxon>
        <taxon>Chlamydiota</taxon>
        <taxon>Chlamydiia</taxon>
        <taxon>Parachlamydiales</taxon>
        <taxon>Simkaniaceae</taxon>
        <taxon>Simkania</taxon>
    </lineage>
</organism>
<dbReference type="PRINTS" id="PR00811">
    <property type="entry name" value="BCTERIALGSPD"/>
</dbReference>
<dbReference type="InterPro" id="IPR050810">
    <property type="entry name" value="Bact_Secretion_Sys_Channel"/>
</dbReference>
<dbReference type="KEGG" id="sng:SNE_A20110"/>
<evidence type="ECO:0000313" key="11">
    <source>
        <dbReference type="EMBL" id="CCB89888.1"/>
    </source>
</evidence>
<dbReference type="eggNOG" id="COG4796">
    <property type="taxonomic scope" value="Bacteria"/>
</dbReference>
<dbReference type="EMBL" id="FR872582">
    <property type="protein sequence ID" value="CCB89888.1"/>
    <property type="molecule type" value="Genomic_DNA"/>
</dbReference>
<evidence type="ECO:0000256" key="3">
    <source>
        <dbReference type="ARBA" id="ARBA00022729"/>
    </source>
</evidence>
<dbReference type="Pfam" id="PF21305">
    <property type="entry name" value="type_II_gspD_N0"/>
    <property type="match status" value="1"/>
</dbReference>
<dbReference type="eggNOG" id="COG1450">
    <property type="taxonomic scope" value="Bacteria"/>
</dbReference>
<comment type="subcellular location">
    <subcellularLocation>
        <location evidence="6">Cell outer membrane</location>
    </subcellularLocation>
    <subcellularLocation>
        <location evidence="1">Membrane</location>
    </subcellularLocation>
</comment>
<reference key="1">
    <citation type="journal article" date="2011" name="Mol. Biol. Evol.">
        <title>Unity in variety -- the pan-genome of the Chlamydiae.</title>
        <authorList>
            <person name="Collingro A."/>
            <person name="Tischler P."/>
            <person name="Weinmaier T."/>
            <person name="Penz T."/>
            <person name="Heinz E."/>
            <person name="Brunham R.C."/>
            <person name="Read T.D."/>
            <person name="Bavoil P.M."/>
            <person name="Sachse K."/>
            <person name="Kahane S."/>
            <person name="Friedman M.G."/>
            <person name="Rattei T."/>
            <person name="Myers G.S.A."/>
            <person name="Horn M."/>
        </authorList>
    </citation>
    <scope>NUCLEOTIDE SEQUENCE</scope>
    <source>
        <strain>Z</strain>
    </source>
</reference>
<evidence type="ECO:0000256" key="4">
    <source>
        <dbReference type="ARBA" id="ARBA00023136"/>
    </source>
</evidence>
<keyword evidence="2" id="KW-0812">Transmembrane</keyword>
<feature type="chain" id="PRO_5003379185" description="General secretion pathway protein D" evidence="7">
    <location>
        <begin position="28"/>
        <end position="1768"/>
    </location>
</feature>
<evidence type="ECO:0000259" key="10">
    <source>
        <dbReference type="Pfam" id="PF21305"/>
    </source>
</evidence>
<dbReference type="Pfam" id="PF03958">
    <property type="entry name" value="Secretin_N"/>
    <property type="match status" value="1"/>
</dbReference>
<evidence type="ECO:0000256" key="5">
    <source>
        <dbReference type="RuleBase" id="RU004003"/>
    </source>
</evidence>
<evidence type="ECO:0000259" key="9">
    <source>
        <dbReference type="Pfam" id="PF03958"/>
    </source>
</evidence>